<dbReference type="AlphaFoldDB" id="A0A0M3KEF0"/>
<evidence type="ECO:0000313" key="2">
    <source>
        <dbReference type="EMBL" id="VDK66070.1"/>
    </source>
</evidence>
<reference evidence="4" key="1">
    <citation type="submission" date="2017-02" db="UniProtKB">
        <authorList>
            <consortium name="WormBaseParasite"/>
        </authorList>
    </citation>
    <scope>IDENTIFICATION</scope>
</reference>
<gene>
    <name evidence="2" type="ORF">ASIM_LOCUS18748</name>
</gene>
<sequence>MRGGRGGHGLGRGTAVRSATGSATSSTSTNRQAVGSAGRGGG</sequence>
<proteinExistence type="predicted"/>
<name>A0A0M3KEF0_ANISI</name>
<feature type="region of interest" description="Disordered" evidence="1">
    <location>
        <begin position="1"/>
        <end position="42"/>
    </location>
</feature>
<reference evidence="2 3" key="2">
    <citation type="submission" date="2018-11" db="EMBL/GenBank/DDBJ databases">
        <authorList>
            <consortium name="Pathogen Informatics"/>
        </authorList>
    </citation>
    <scope>NUCLEOTIDE SEQUENCE [LARGE SCALE GENOMIC DNA]</scope>
</reference>
<dbReference type="WBParaSite" id="ASIM_0001935701-mRNA-1">
    <property type="protein sequence ID" value="ASIM_0001935701-mRNA-1"/>
    <property type="gene ID" value="ASIM_0001935701"/>
</dbReference>
<keyword evidence="3" id="KW-1185">Reference proteome</keyword>
<evidence type="ECO:0000313" key="4">
    <source>
        <dbReference type="WBParaSite" id="ASIM_0001935701-mRNA-1"/>
    </source>
</evidence>
<evidence type="ECO:0000313" key="3">
    <source>
        <dbReference type="Proteomes" id="UP000267096"/>
    </source>
</evidence>
<dbReference type="EMBL" id="UYRR01036033">
    <property type="protein sequence ID" value="VDK66070.1"/>
    <property type="molecule type" value="Genomic_DNA"/>
</dbReference>
<dbReference type="Proteomes" id="UP000267096">
    <property type="component" value="Unassembled WGS sequence"/>
</dbReference>
<feature type="compositionally biased region" description="Low complexity" evidence="1">
    <location>
        <begin position="13"/>
        <end position="29"/>
    </location>
</feature>
<protein>
    <submittedName>
        <fullName evidence="4">PE family protein</fullName>
    </submittedName>
</protein>
<accession>A0A0M3KEF0</accession>
<evidence type="ECO:0000256" key="1">
    <source>
        <dbReference type="SAM" id="MobiDB-lite"/>
    </source>
</evidence>
<feature type="compositionally biased region" description="Gly residues" evidence="1">
    <location>
        <begin position="1"/>
        <end position="12"/>
    </location>
</feature>
<organism evidence="4">
    <name type="scientific">Anisakis simplex</name>
    <name type="common">Herring worm</name>
    <dbReference type="NCBI Taxonomy" id="6269"/>
    <lineage>
        <taxon>Eukaryota</taxon>
        <taxon>Metazoa</taxon>
        <taxon>Ecdysozoa</taxon>
        <taxon>Nematoda</taxon>
        <taxon>Chromadorea</taxon>
        <taxon>Rhabditida</taxon>
        <taxon>Spirurina</taxon>
        <taxon>Ascaridomorpha</taxon>
        <taxon>Ascaridoidea</taxon>
        <taxon>Anisakidae</taxon>
        <taxon>Anisakis</taxon>
        <taxon>Anisakis simplex complex</taxon>
    </lineage>
</organism>